<dbReference type="InterPro" id="IPR052774">
    <property type="entry name" value="Celegans_DevNeuronal_Protein"/>
</dbReference>
<feature type="domain" description="ZP" evidence="1">
    <location>
        <begin position="1"/>
        <end position="171"/>
    </location>
</feature>
<dbReference type="Proteomes" id="UP001381693">
    <property type="component" value="Unassembled WGS sequence"/>
</dbReference>
<protein>
    <recommendedName>
        <fullName evidence="1">ZP domain-containing protein</fullName>
    </recommendedName>
</protein>
<sequence>MSCFVMTLSMHGPTQCTITSKISSNKLICLSPSSAGFRPVGENDIISNTAPTPTVRMRIYKANDQEANNVDLGELLTLKIEMEQASAFAIFARNLEARTDNGELMTLIDNIGCPRYPNIFPELQVEDRTKHLFGNFKAFRFPSTARVNFVATVRFCQEECPPVSVNEERVA</sequence>
<dbReference type="AlphaFoldDB" id="A0AAN8WY62"/>
<dbReference type="PROSITE" id="PS51034">
    <property type="entry name" value="ZP_2"/>
    <property type="match status" value="1"/>
</dbReference>
<evidence type="ECO:0000313" key="2">
    <source>
        <dbReference type="EMBL" id="KAK7068495.1"/>
    </source>
</evidence>
<evidence type="ECO:0000259" key="1">
    <source>
        <dbReference type="PROSITE" id="PS51034"/>
    </source>
</evidence>
<comment type="caution">
    <text evidence="2">The sequence shown here is derived from an EMBL/GenBank/DDBJ whole genome shotgun (WGS) entry which is preliminary data.</text>
</comment>
<name>A0AAN8WY62_HALRR</name>
<dbReference type="PANTHER" id="PTHR47327">
    <property type="entry name" value="FI18240P1-RELATED"/>
    <property type="match status" value="1"/>
</dbReference>
<gene>
    <name evidence="2" type="ORF">SK128_019537</name>
</gene>
<proteinExistence type="predicted"/>
<reference evidence="2 3" key="1">
    <citation type="submission" date="2023-11" db="EMBL/GenBank/DDBJ databases">
        <title>Halocaridina rubra genome assembly.</title>
        <authorList>
            <person name="Smith C."/>
        </authorList>
    </citation>
    <scope>NUCLEOTIDE SEQUENCE [LARGE SCALE GENOMIC DNA]</scope>
    <source>
        <strain evidence="2">EP-1</strain>
        <tissue evidence="2">Whole</tissue>
    </source>
</reference>
<dbReference type="GO" id="GO:0009653">
    <property type="term" value="P:anatomical structure morphogenesis"/>
    <property type="evidence" value="ECO:0007669"/>
    <property type="project" value="TreeGrafter"/>
</dbReference>
<dbReference type="EMBL" id="JAXCGZ010017221">
    <property type="protein sequence ID" value="KAK7068495.1"/>
    <property type="molecule type" value="Genomic_DNA"/>
</dbReference>
<organism evidence="2 3">
    <name type="scientific">Halocaridina rubra</name>
    <name type="common">Hawaiian red shrimp</name>
    <dbReference type="NCBI Taxonomy" id="373956"/>
    <lineage>
        <taxon>Eukaryota</taxon>
        <taxon>Metazoa</taxon>
        <taxon>Ecdysozoa</taxon>
        <taxon>Arthropoda</taxon>
        <taxon>Crustacea</taxon>
        <taxon>Multicrustacea</taxon>
        <taxon>Malacostraca</taxon>
        <taxon>Eumalacostraca</taxon>
        <taxon>Eucarida</taxon>
        <taxon>Decapoda</taxon>
        <taxon>Pleocyemata</taxon>
        <taxon>Caridea</taxon>
        <taxon>Atyoidea</taxon>
        <taxon>Atyidae</taxon>
        <taxon>Halocaridina</taxon>
    </lineage>
</organism>
<keyword evidence="3" id="KW-1185">Reference proteome</keyword>
<accession>A0AAN8WY62</accession>
<dbReference type="InterPro" id="IPR001507">
    <property type="entry name" value="ZP_dom"/>
</dbReference>
<evidence type="ECO:0000313" key="3">
    <source>
        <dbReference type="Proteomes" id="UP001381693"/>
    </source>
</evidence>
<dbReference type="PANTHER" id="PTHR47327:SF9">
    <property type="entry name" value="NO MECHANORECEPTOR POTENTIAL A, ISOFORM A"/>
    <property type="match status" value="1"/>
</dbReference>